<evidence type="ECO:0000313" key="2">
    <source>
        <dbReference type="Proteomes" id="UP001369082"/>
    </source>
</evidence>
<evidence type="ECO:0000313" key="1">
    <source>
        <dbReference type="EMBL" id="MEL0629373.1"/>
    </source>
</evidence>
<keyword evidence="2" id="KW-1185">Reference proteome</keyword>
<organism evidence="1 2">
    <name type="scientific">Psychromonas aquatilis</name>
    <dbReference type="NCBI Taxonomy" id="2005072"/>
    <lineage>
        <taxon>Bacteria</taxon>
        <taxon>Pseudomonadati</taxon>
        <taxon>Pseudomonadota</taxon>
        <taxon>Gammaproteobacteria</taxon>
        <taxon>Alteromonadales</taxon>
        <taxon>Psychromonadaceae</taxon>
        <taxon>Psychromonas</taxon>
    </lineage>
</organism>
<dbReference type="InterPro" id="IPR004615">
    <property type="entry name" value="DNA_pol_III_psi"/>
</dbReference>
<name>A0ABU9GPY1_9GAMM</name>
<comment type="caution">
    <text evidence="1">The sequence shown here is derived from an EMBL/GenBank/DDBJ whole genome shotgun (WGS) entry which is preliminary data.</text>
</comment>
<dbReference type="Pfam" id="PF03603">
    <property type="entry name" value="DNA_III_psi"/>
    <property type="match status" value="1"/>
</dbReference>
<dbReference type="Gene3D" id="3.40.50.10220">
    <property type="entry name" value="DNA polymerase III, psi subunit"/>
    <property type="match status" value="1"/>
</dbReference>
<protein>
    <submittedName>
        <fullName evidence="1">DNA polymerase III subunit psi</fullName>
    </submittedName>
</protein>
<dbReference type="EMBL" id="JBAKAZ010000020">
    <property type="protein sequence ID" value="MEL0629373.1"/>
    <property type="molecule type" value="Genomic_DNA"/>
</dbReference>
<accession>A0ABU9GPY1</accession>
<proteinExistence type="predicted"/>
<dbReference type="InterPro" id="IPR036654">
    <property type="entry name" value="DNA_pol_III_psi_sf"/>
</dbReference>
<dbReference type="SUPFAM" id="SSF102220">
    <property type="entry name" value="DNA polymerase III psi subunit"/>
    <property type="match status" value="1"/>
</dbReference>
<dbReference type="RefSeq" id="WP_341597382.1">
    <property type="nucleotide sequence ID" value="NZ_JBAKAZ010000020.1"/>
</dbReference>
<sequence>MKHQQALFLQEMGITHWQVRKPELFKAESTTKQLNLSTCKLLIVCTEQDQQHKLMTAIVSAFSIDIDDVVFCSLEQFENQQGSLPRLIWSTLGKISVAANTQLLHSPSLAVLSKDGKAKKLLWKQYCDHLQ</sequence>
<reference evidence="1 2" key="1">
    <citation type="submission" date="2024-02" db="EMBL/GenBank/DDBJ databases">
        <title>Bacteria isolated from the canopy kelp, Nereocystis luetkeana.</title>
        <authorList>
            <person name="Pfister C.A."/>
            <person name="Younker I.T."/>
            <person name="Light S.H."/>
        </authorList>
    </citation>
    <scope>NUCLEOTIDE SEQUENCE [LARGE SCALE GENOMIC DNA]</scope>
    <source>
        <strain evidence="1 2">TI.1.05</strain>
    </source>
</reference>
<gene>
    <name evidence="1" type="ORF">V6256_07110</name>
</gene>
<dbReference type="Proteomes" id="UP001369082">
    <property type="component" value="Unassembled WGS sequence"/>
</dbReference>